<evidence type="ECO:0000256" key="1">
    <source>
        <dbReference type="SAM" id="Phobius"/>
    </source>
</evidence>
<dbReference type="HOGENOM" id="CLU_119689_0_0_1"/>
<keyword evidence="1" id="KW-0472">Membrane</keyword>
<keyword evidence="1 2" id="KW-0812">Transmembrane</keyword>
<dbReference type="GO" id="GO:0045087">
    <property type="term" value="P:innate immune response"/>
    <property type="evidence" value="ECO:0007007"/>
    <property type="project" value="WormBase"/>
</dbReference>
<dbReference type="Bgee" id="WBGene00009710">
    <property type="expression patterns" value="Expressed in larva and 1 other cell type or tissue"/>
</dbReference>
<name>O45515_CAEEL</name>
<accession>O45515</accession>
<dbReference type="Pfam" id="PF06653">
    <property type="entry name" value="Claudin_3"/>
    <property type="match status" value="1"/>
</dbReference>
<dbReference type="RefSeq" id="NP_507063.1">
    <property type="nucleotide sequence ID" value="NM_074662.5"/>
</dbReference>
<organism evidence="2 3">
    <name type="scientific">Caenorhabditis elegans</name>
    <dbReference type="NCBI Taxonomy" id="6239"/>
    <lineage>
        <taxon>Eukaryota</taxon>
        <taxon>Metazoa</taxon>
        <taxon>Ecdysozoa</taxon>
        <taxon>Nematoda</taxon>
        <taxon>Chromadorea</taxon>
        <taxon>Rhabditida</taxon>
        <taxon>Rhabditina</taxon>
        <taxon>Rhabditomorpha</taxon>
        <taxon>Rhabditoidea</taxon>
        <taxon>Rhabditidae</taxon>
        <taxon>Peloderinae</taxon>
        <taxon>Caenorhabditis</taxon>
    </lineage>
</organism>
<dbReference type="KEGG" id="cel:CELE_F44G3.10"/>
<reference evidence="2 3" key="1">
    <citation type="journal article" date="1998" name="Science">
        <title>Genome sequence of the nematode C. elegans: a platform for investigating biology.</title>
        <authorList>
            <consortium name="The C. elegans sequencing consortium"/>
            <person name="Sulson J.E."/>
            <person name="Waterston R."/>
        </authorList>
    </citation>
    <scope>NUCLEOTIDE SEQUENCE [LARGE SCALE GENOMIC DNA]</scope>
    <source>
        <strain evidence="2 3">Bristol N2</strain>
    </source>
</reference>
<dbReference type="PANTHER" id="PTHR34151">
    <property type="entry name" value="PROTEIN CBG24195"/>
    <property type="match status" value="1"/>
</dbReference>
<sequence>MTAVKRLFFSALNLLGGICILIGVGTPAWLTDDGGSVGIVPFYSTEVGWFAAASWMMFISLSLAVVVSLFTAMLFRDVRRHGYSYTQRSRFFLLAMFALMVTILTVVAVILIGVNLPSFNDYWYDDATLGYSAWVSVAGAVCFFVESGLALSFAFVECNCY</sequence>
<feature type="transmembrane region" description="Helical" evidence="1">
    <location>
        <begin position="134"/>
        <end position="156"/>
    </location>
</feature>
<evidence type="ECO:0000313" key="3">
    <source>
        <dbReference type="Proteomes" id="UP000001940"/>
    </source>
</evidence>
<dbReference type="InParanoid" id="O45515"/>
<dbReference type="OrthoDB" id="5793287at2759"/>
<protein>
    <submittedName>
        <fullName evidence="2">Transmembrane protein</fullName>
    </submittedName>
</protein>
<dbReference type="eggNOG" id="ENOG502TIYW">
    <property type="taxonomic scope" value="Eukaryota"/>
</dbReference>
<dbReference type="PaxDb" id="6239-F44G3.10"/>
<dbReference type="FunCoup" id="O45515">
    <property type="interactions" value="234"/>
</dbReference>
<evidence type="ECO:0000313" key="4">
    <source>
        <dbReference type="WormBase" id="F44G3.10"/>
    </source>
</evidence>
<dbReference type="CTD" id="185758"/>
<evidence type="ECO:0000313" key="2">
    <source>
        <dbReference type="EMBL" id="CAB05514.1"/>
    </source>
</evidence>
<dbReference type="GeneID" id="185758"/>
<dbReference type="PIR" id="T22196">
    <property type="entry name" value="T22196"/>
</dbReference>
<proteinExistence type="predicted"/>
<keyword evidence="3" id="KW-1185">Reference proteome</keyword>
<feature type="transmembrane region" description="Helical" evidence="1">
    <location>
        <begin position="91"/>
        <end position="114"/>
    </location>
</feature>
<dbReference type="AlphaFoldDB" id="O45515"/>
<dbReference type="OMA" id="HTSHREC"/>
<dbReference type="InterPro" id="IPR009545">
    <property type="entry name" value="Claudin-like"/>
</dbReference>
<dbReference type="UCSC" id="F44G3.10">
    <property type="organism name" value="c. elegans"/>
</dbReference>
<dbReference type="PhylomeDB" id="O45515"/>
<keyword evidence="1" id="KW-1133">Transmembrane helix</keyword>
<dbReference type="Proteomes" id="UP000001940">
    <property type="component" value="Chromosome V"/>
</dbReference>
<dbReference type="PANTHER" id="PTHR34151:SF1">
    <property type="entry name" value="CASP-LIKE PROTEIN-RELATED"/>
    <property type="match status" value="1"/>
</dbReference>
<dbReference type="SMR" id="O45515"/>
<feature type="transmembrane region" description="Helical" evidence="1">
    <location>
        <begin position="7"/>
        <end position="29"/>
    </location>
</feature>
<feature type="transmembrane region" description="Helical" evidence="1">
    <location>
        <begin position="49"/>
        <end position="70"/>
    </location>
</feature>
<dbReference type="EMBL" id="BX284605">
    <property type="protein sequence ID" value="CAB05514.1"/>
    <property type="molecule type" value="Genomic_DNA"/>
</dbReference>
<dbReference type="AGR" id="WB:WBGene00009710"/>
<gene>
    <name evidence="2 4" type="primary">clc-11</name>
    <name evidence="2" type="ORF">CELE_F44G3.10</name>
    <name evidence="4" type="ORF">F44G3.10</name>
</gene>
<dbReference type="WormBase" id="F44G3.10">
    <property type="protein sequence ID" value="CE16041"/>
    <property type="gene ID" value="WBGene00009710"/>
    <property type="gene designation" value="clc-11"/>
</dbReference>